<dbReference type="InterPro" id="IPR036188">
    <property type="entry name" value="FAD/NAD-bd_sf"/>
</dbReference>
<dbReference type="PANTHER" id="PTHR42923">
    <property type="entry name" value="PROTOPORPHYRINOGEN OXIDASE"/>
    <property type="match status" value="1"/>
</dbReference>
<feature type="domain" description="Amine oxidase" evidence="1">
    <location>
        <begin position="14"/>
        <end position="417"/>
    </location>
</feature>
<dbReference type="EMBL" id="JBIACJ010000008">
    <property type="protein sequence ID" value="MFE8697700.1"/>
    <property type="molecule type" value="Genomic_DNA"/>
</dbReference>
<dbReference type="Gene3D" id="3.50.50.60">
    <property type="entry name" value="FAD/NAD(P)-binding domain"/>
    <property type="match status" value="1"/>
</dbReference>
<name>A0ABW6K333_9BACI</name>
<dbReference type="Proteomes" id="UP001601058">
    <property type="component" value="Unassembled WGS sequence"/>
</dbReference>
<comment type="caution">
    <text evidence="2">The sequence shown here is derived from an EMBL/GenBank/DDBJ whole genome shotgun (WGS) entry which is preliminary data.</text>
</comment>
<dbReference type="InterPro" id="IPR002937">
    <property type="entry name" value="Amino_oxidase"/>
</dbReference>
<proteinExistence type="predicted"/>
<evidence type="ECO:0000259" key="1">
    <source>
        <dbReference type="Pfam" id="PF01593"/>
    </source>
</evidence>
<accession>A0ABW6K333</accession>
<dbReference type="PRINTS" id="PR00368">
    <property type="entry name" value="FADPNR"/>
</dbReference>
<protein>
    <submittedName>
        <fullName evidence="2">Phytoene desaturase family protein</fullName>
    </submittedName>
</protein>
<reference evidence="2 3" key="1">
    <citation type="submission" date="2024-08" db="EMBL/GenBank/DDBJ databases">
        <title>Two novel Cytobacillus novel species.</title>
        <authorList>
            <person name="Liu G."/>
        </authorList>
    </citation>
    <scope>NUCLEOTIDE SEQUENCE [LARGE SCALE GENOMIC DNA]</scope>
    <source>
        <strain evidence="2 3">FJAT-53684</strain>
    </source>
</reference>
<dbReference type="SUPFAM" id="SSF51905">
    <property type="entry name" value="FAD/NAD(P)-binding domain"/>
    <property type="match status" value="1"/>
</dbReference>
<evidence type="ECO:0000313" key="3">
    <source>
        <dbReference type="Proteomes" id="UP001601058"/>
    </source>
</evidence>
<dbReference type="Gene3D" id="3.90.660.50">
    <property type="match status" value="1"/>
</dbReference>
<keyword evidence="3" id="KW-1185">Reference proteome</keyword>
<evidence type="ECO:0000313" key="2">
    <source>
        <dbReference type="EMBL" id="MFE8697700.1"/>
    </source>
</evidence>
<dbReference type="RefSeq" id="WP_389221377.1">
    <property type="nucleotide sequence ID" value="NZ_JBIACJ010000008.1"/>
</dbReference>
<dbReference type="InterPro" id="IPR050464">
    <property type="entry name" value="Zeta_carotene_desat/Oxidored"/>
</dbReference>
<sequence length="422" mass="47459">MTQKWDVVIIGGGLAGFVAANYLTRNNLSILVLEKGKKVGGRARTDQIHQQYFNLGPHALYKKGKAMSILEELTIQVPGKSPQLGGVLVKDHLEYTAPFTPLGLLTTGLLNWKERIEWANTLLKVISIHTEKLEKQTFEQWVQQTTDSANIQSLLYLLGRLATYCHAPDQASAKIIVSHLKTVLNGVLYLDHGWQTIIDQLHNKAVVSGVQIETHKRVKHIAPLEQDSFKLILSNDEEIFGKNVICTTGPHELQHMLGEKSNFSFTKMKPVKGATFDVALTQLPNPKKLFAMDIQHPLYFSVHSNYARLSAEGKSAVMHVFKYHHPDEKIDEKKVKNELEQFLEKIQPGWKNYEITSRFIPQIIVNQRLPQIGDEQILQCSKQGIPGLYIAGDWASPDFILAEGAVSSAKQAAEEIMKREKS</sequence>
<dbReference type="Pfam" id="PF01593">
    <property type="entry name" value="Amino_oxidase"/>
    <property type="match status" value="1"/>
</dbReference>
<organism evidence="2 3">
    <name type="scientific">Cytobacillus mangrovibacter</name>
    <dbReference type="NCBI Taxonomy" id="3299024"/>
    <lineage>
        <taxon>Bacteria</taxon>
        <taxon>Bacillati</taxon>
        <taxon>Bacillota</taxon>
        <taxon>Bacilli</taxon>
        <taxon>Bacillales</taxon>
        <taxon>Bacillaceae</taxon>
        <taxon>Cytobacillus</taxon>
    </lineage>
</organism>
<gene>
    <name evidence="2" type="ORF">ACFYKT_15280</name>
</gene>